<evidence type="ECO:0000259" key="3">
    <source>
        <dbReference type="Pfam" id="PF13439"/>
    </source>
</evidence>
<keyword evidence="1 4" id="KW-0808">Transferase</keyword>
<dbReference type="EMBL" id="DTMZ01000177">
    <property type="protein sequence ID" value="HGD13800.1"/>
    <property type="molecule type" value="Genomic_DNA"/>
</dbReference>
<dbReference type="PANTHER" id="PTHR46401">
    <property type="entry name" value="GLYCOSYLTRANSFERASE WBBK-RELATED"/>
    <property type="match status" value="1"/>
</dbReference>
<dbReference type="PANTHER" id="PTHR46401:SF2">
    <property type="entry name" value="GLYCOSYLTRANSFERASE WBBK-RELATED"/>
    <property type="match status" value="1"/>
</dbReference>
<dbReference type="InterPro" id="IPR001296">
    <property type="entry name" value="Glyco_trans_1"/>
</dbReference>
<feature type="domain" description="Glycosyltransferase subfamily 4-like N-terminal" evidence="3">
    <location>
        <begin position="20"/>
        <end position="181"/>
    </location>
</feature>
<comment type="caution">
    <text evidence="4">The sequence shown here is derived from an EMBL/GenBank/DDBJ whole genome shotgun (WGS) entry which is preliminary data.</text>
</comment>
<dbReference type="Pfam" id="PF13439">
    <property type="entry name" value="Glyco_transf_4"/>
    <property type="match status" value="1"/>
</dbReference>
<feature type="domain" description="Glycosyl transferase family 1" evidence="2">
    <location>
        <begin position="200"/>
        <end position="359"/>
    </location>
</feature>
<dbReference type="CDD" id="cd03809">
    <property type="entry name" value="GT4_MtfB-like"/>
    <property type="match status" value="1"/>
</dbReference>
<dbReference type="AlphaFoldDB" id="A0A7V3PUR5"/>
<sequence length="385" mass="43368">MTEKKTIAIDIRKCLRPKTGIGNYIEALVNKLIRVGPEFEYLLLGDKPVSKKEIPDGCRYVQLGCFYREGGRLAQLYSPYWMNVIVPQFLNLKKITLFHGPNFVIPAKADCPCVATIHDLAFLKVPTAYTRIYRKYIKFQVQSAIKRASAIIAVSEATKNDLISLMKVAEEKIFVIYHGISEKFRPVNDSSFLEKVRKELQLPERFLLDVGVIERRKNIETLLRAAEPLIKEGLTDGVVFAGKDGLGANEIRQFSAKLRIASQVQFLGYVPDDLLVALYNLAQCLVFPSWYEGFGLPILEAMACGCPVVAADSSSIPEAAGDAALLFPPADADILKSKLRQVLTSENLRSELVKKGHKWVNRFSWQDAAERHLMVYRKVINESYH</sequence>
<reference evidence="4" key="1">
    <citation type="journal article" date="2020" name="mSystems">
        <title>Genome- and Community-Level Interaction Insights into Carbon Utilization and Element Cycling Functions of Hydrothermarchaeota in Hydrothermal Sediment.</title>
        <authorList>
            <person name="Zhou Z."/>
            <person name="Liu Y."/>
            <person name="Xu W."/>
            <person name="Pan J."/>
            <person name="Luo Z.H."/>
            <person name="Li M."/>
        </authorList>
    </citation>
    <scope>NUCLEOTIDE SEQUENCE [LARGE SCALE GENOMIC DNA]</scope>
    <source>
        <strain evidence="4">SpSt-914</strain>
    </source>
</reference>
<name>A0A7V3PUR5_UNCW3</name>
<dbReference type="Gene3D" id="3.40.50.2000">
    <property type="entry name" value="Glycogen Phosphorylase B"/>
    <property type="match status" value="2"/>
</dbReference>
<protein>
    <submittedName>
        <fullName evidence="4">Glycosyltransferase family 1 protein</fullName>
    </submittedName>
</protein>
<proteinExistence type="predicted"/>
<dbReference type="GO" id="GO:0009103">
    <property type="term" value="P:lipopolysaccharide biosynthetic process"/>
    <property type="evidence" value="ECO:0007669"/>
    <property type="project" value="TreeGrafter"/>
</dbReference>
<dbReference type="GO" id="GO:0016757">
    <property type="term" value="F:glycosyltransferase activity"/>
    <property type="evidence" value="ECO:0007669"/>
    <property type="project" value="InterPro"/>
</dbReference>
<accession>A0A7V3PUR5</accession>
<evidence type="ECO:0000259" key="2">
    <source>
        <dbReference type="Pfam" id="PF00534"/>
    </source>
</evidence>
<organism evidence="4">
    <name type="scientific">candidate division WOR-3 bacterium</name>
    <dbReference type="NCBI Taxonomy" id="2052148"/>
    <lineage>
        <taxon>Bacteria</taxon>
        <taxon>Bacteria division WOR-3</taxon>
    </lineage>
</organism>
<dbReference type="Pfam" id="PF00534">
    <property type="entry name" value="Glycos_transf_1"/>
    <property type="match status" value="1"/>
</dbReference>
<dbReference type="InterPro" id="IPR028098">
    <property type="entry name" value="Glyco_trans_4-like_N"/>
</dbReference>
<evidence type="ECO:0000256" key="1">
    <source>
        <dbReference type="ARBA" id="ARBA00022679"/>
    </source>
</evidence>
<dbReference type="SUPFAM" id="SSF53756">
    <property type="entry name" value="UDP-Glycosyltransferase/glycogen phosphorylase"/>
    <property type="match status" value="1"/>
</dbReference>
<evidence type="ECO:0000313" key="4">
    <source>
        <dbReference type="EMBL" id="HGD13800.1"/>
    </source>
</evidence>
<gene>
    <name evidence="4" type="ORF">ENX16_06980</name>
</gene>